<dbReference type="AlphaFoldDB" id="A0A5C1AGZ3"/>
<name>A0A5C1AGZ3_9BACT</name>
<dbReference type="InterPro" id="IPR025841">
    <property type="entry name" value="CP_ATPgrasp_2"/>
</dbReference>
<dbReference type="PANTHER" id="PTHR34595:SF2">
    <property type="entry name" value="BLR2978 PROTEIN"/>
    <property type="match status" value="1"/>
</dbReference>
<gene>
    <name evidence="4" type="ORF">PX52LOC_04917</name>
</gene>
<feature type="domain" description="Circularly permuted ATP-grasp type 2" evidence="3">
    <location>
        <begin position="103"/>
        <end position="475"/>
    </location>
</feature>
<feature type="domain" description="DUF403" evidence="2">
    <location>
        <begin position="526"/>
        <end position="827"/>
    </location>
</feature>
<evidence type="ECO:0000313" key="4">
    <source>
        <dbReference type="EMBL" id="QEL17905.1"/>
    </source>
</evidence>
<dbReference type="SUPFAM" id="SSF56059">
    <property type="entry name" value="Glutathione synthetase ATP-binding domain-like"/>
    <property type="match status" value="1"/>
</dbReference>
<dbReference type="Gene3D" id="3.40.50.11290">
    <property type="match status" value="1"/>
</dbReference>
<dbReference type="KEGG" id="lrs:PX52LOC_04917"/>
<organism evidence="4 5">
    <name type="scientific">Limnoglobus roseus</name>
    <dbReference type="NCBI Taxonomy" id="2598579"/>
    <lineage>
        <taxon>Bacteria</taxon>
        <taxon>Pseudomonadati</taxon>
        <taxon>Planctomycetota</taxon>
        <taxon>Planctomycetia</taxon>
        <taxon>Gemmatales</taxon>
        <taxon>Gemmataceae</taxon>
        <taxon>Limnoglobus</taxon>
    </lineage>
</organism>
<dbReference type="Gene3D" id="3.30.1490.270">
    <property type="match status" value="1"/>
</dbReference>
<dbReference type="PANTHER" id="PTHR34595">
    <property type="entry name" value="BLR5612 PROTEIN"/>
    <property type="match status" value="1"/>
</dbReference>
<proteinExistence type="predicted"/>
<dbReference type="Pfam" id="PF14403">
    <property type="entry name" value="CP_ATPgrasp_2"/>
    <property type="match status" value="1"/>
</dbReference>
<dbReference type="OrthoDB" id="9803842at2"/>
<feature type="compositionally biased region" description="Polar residues" evidence="1">
    <location>
        <begin position="1"/>
        <end position="10"/>
    </location>
</feature>
<dbReference type="EMBL" id="CP042425">
    <property type="protein sequence ID" value="QEL17905.1"/>
    <property type="molecule type" value="Genomic_DNA"/>
</dbReference>
<evidence type="ECO:0000256" key="1">
    <source>
        <dbReference type="SAM" id="MobiDB-lite"/>
    </source>
</evidence>
<evidence type="ECO:0000259" key="2">
    <source>
        <dbReference type="Pfam" id="PF04168"/>
    </source>
</evidence>
<dbReference type="RefSeq" id="WP_149112458.1">
    <property type="nucleotide sequence ID" value="NZ_CP042425.1"/>
</dbReference>
<keyword evidence="5" id="KW-1185">Reference proteome</keyword>
<accession>A0A5C1AGZ3</accession>
<evidence type="ECO:0000313" key="5">
    <source>
        <dbReference type="Proteomes" id="UP000324974"/>
    </source>
</evidence>
<feature type="compositionally biased region" description="Gly residues" evidence="1">
    <location>
        <begin position="16"/>
        <end position="27"/>
    </location>
</feature>
<protein>
    <submittedName>
        <fullName evidence="4">Circularly permuted type 2 ATP-grasp protein</fullName>
    </submittedName>
</protein>
<reference evidence="5" key="1">
    <citation type="submission" date="2019-08" db="EMBL/GenBank/DDBJ databases">
        <title>Limnoglobus roseus gen. nov., sp. nov., a novel freshwater planctomycete with a giant genome from the family Gemmataceae.</title>
        <authorList>
            <person name="Kulichevskaya I.S."/>
            <person name="Naumoff D.G."/>
            <person name="Miroshnikov K."/>
            <person name="Ivanova A."/>
            <person name="Philippov D.A."/>
            <person name="Hakobyan A."/>
            <person name="Rijpstra I.C."/>
            <person name="Sinninghe Damste J.S."/>
            <person name="Liesack W."/>
            <person name="Dedysh S.N."/>
        </authorList>
    </citation>
    <scope>NUCLEOTIDE SEQUENCE [LARGE SCALE GENOMIC DNA]</scope>
    <source>
        <strain evidence="5">PX52</strain>
    </source>
</reference>
<dbReference type="InterPro" id="IPR051680">
    <property type="entry name" value="ATP-dep_Glu-Cys_Ligase-2"/>
</dbReference>
<evidence type="ECO:0000259" key="3">
    <source>
        <dbReference type="Pfam" id="PF14403"/>
    </source>
</evidence>
<dbReference type="Pfam" id="PF04168">
    <property type="entry name" value="Alpha-E"/>
    <property type="match status" value="1"/>
</dbReference>
<dbReference type="InterPro" id="IPR007296">
    <property type="entry name" value="DUF403"/>
</dbReference>
<feature type="region of interest" description="Disordered" evidence="1">
    <location>
        <begin position="1"/>
        <end position="27"/>
    </location>
</feature>
<dbReference type="Proteomes" id="UP000324974">
    <property type="component" value="Chromosome"/>
</dbReference>
<sequence length="852" mass="94481">MNADTETSSLVLAGPHGAGGAFPNGNGGPAGPHFFGYDEVRDPHGMTRAHWQPFYRHAPDLSGPEFTRRWRDGQRVIRENGVTYNVYGDPHGMTRPWQLDPIPFLLTPRESADLEAGLVQRGRLFERILADLYGEQRLLREGLIPTSLVYRNPRFLRPCQGIRPPLGQYLHLYAANLARAGDGSWRVISDRTQAPSGAGYALENRIVVARTLPEAFSACRVQRLATFFQTLITALRAIAPRNKDNPRVVLLTPGPYNETYFEHSYLARYLGYTLAEGGDLTVRDNRVYLKVLGDLQPVDVIFRRLDDDYCDPLELRPDSFLGVPGLMHAVRTGNVAVANAIGSGLVESPAMMAFLPQLCRRLLGEELRLASARTWWCGDPESLRYVLDNLADLVVKPAFPLRNHTIPAMDCLDTATTADRIRAMPHAFVAQERLPMSMSPTLTADGVQPRKTVLRLYLAAHGDSFDMMPGGLCRFGPSADSELVLMQAGGGSKDTWVLTDGEVNPFSLLPAKDTPIELTRGGGDVPSRAADNLFWLGRYAERAESLARLLRCILSRLSERSSAAESPELPALLRTLSAQTDGKPKGEADVLPALYNRDDPNSLTTTLHDLHGAAGLVRDRISLDMWRVVNRAARETHRDERPTYADALDDIDVTILRLAAFTGMVVESMTRTDGWRFLDLGRKIERAMHLRHLIHDTLAVPQPAENAILDAVIEVCDSRMTYRRRYLGTLRFEPVLDLVMFDESNPRSLASQLATIADDVNNLPRVTTAARGPDQRLSLAALAALQTTEVEKLATVTGGRRLELIDLLHKLGEWLPQLSNALTQQYLSHLQKSRHLSNAMTATFAPPPSVFP</sequence>